<dbReference type="PANTHER" id="PTHR11452:SF75">
    <property type="entry name" value="ALPHA-GALACTOSIDASE MEL1"/>
    <property type="match status" value="1"/>
</dbReference>
<evidence type="ECO:0000256" key="2">
    <source>
        <dbReference type="ARBA" id="ARBA00004613"/>
    </source>
</evidence>
<dbReference type="SUPFAM" id="SSF51445">
    <property type="entry name" value="(Trans)glycosidases"/>
    <property type="match status" value="2"/>
</dbReference>
<evidence type="ECO:0000256" key="6">
    <source>
        <dbReference type="ARBA" id="ARBA00022729"/>
    </source>
</evidence>
<dbReference type="EMBL" id="JALJOU010000068">
    <property type="protein sequence ID" value="KAK9826108.1"/>
    <property type="molecule type" value="Genomic_DNA"/>
</dbReference>
<evidence type="ECO:0000256" key="3">
    <source>
        <dbReference type="ARBA" id="ARBA00009743"/>
    </source>
</evidence>
<evidence type="ECO:0000259" key="16">
    <source>
        <dbReference type="Pfam" id="PF17801"/>
    </source>
</evidence>
<dbReference type="GO" id="GO:0005576">
    <property type="term" value="C:extracellular region"/>
    <property type="evidence" value="ECO:0007669"/>
    <property type="project" value="UniProtKB-SubCell"/>
</dbReference>
<evidence type="ECO:0000256" key="5">
    <source>
        <dbReference type="ARBA" id="ARBA00022525"/>
    </source>
</evidence>
<feature type="domain" description="Alpha galactosidase C-terminal" evidence="16">
    <location>
        <begin position="849"/>
        <end position="931"/>
    </location>
</feature>
<dbReference type="EC" id="3.2.1.22" evidence="4 13"/>
<organism evidence="17 18">
    <name type="scientific">Elliptochloris bilobata</name>
    <dbReference type="NCBI Taxonomy" id="381761"/>
    <lineage>
        <taxon>Eukaryota</taxon>
        <taxon>Viridiplantae</taxon>
        <taxon>Chlorophyta</taxon>
        <taxon>core chlorophytes</taxon>
        <taxon>Trebouxiophyceae</taxon>
        <taxon>Trebouxiophyceae incertae sedis</taxon>
        <taxon>Elliptochloris clade</taxon>
        <taxon>Elliptochloris</taxon>
    </lineage>
</organism>
<proteinExistence type="inferred from homology"/>
<dbReference type="PROSITE" id="PS00512">
    <property type="entry name" value="ALPHA_GALACTOSIDASE"/>
    <property type="match status" value="2"/>
</dbReference>
<dbReference type="SUPFAM" id="SSF51011">
    <property type="entry name" value="Glycosyl hydrolase domain"/>
    <property type="match status" value="2"/>
</dbReference>
<dbReference type="GO" id="GO:0000272">
    <property type="term" value="P:polysaccharide catabolic process"/>
    <property type="evidence" value="ECO:0007669"/>
    <property type="project" value="UniProtKB-KW"/>
</dbReference>
<comment type="similarity">
    <text evidence="3 13">Belongs to the glycosyl hydrolase 27 family.</text>
</comment>
<comment type="subcellular location">
    <subcellularLocation>
        <location evidence="2">Secreted</location>
    </subcellularLocation>
</comment>
<evidence type="ECO:0000256" key="13">
    <source>
        <dbReference type="RuleBase" id="RU361168"/>
    </source>
</evidence>
<keyword evidence="18" id="KW-1185">Reference proteome</keyword>
<keyword evidence="12" id="KW-0624">Polysaccharide degradation</keyword>
<protein>
    <recommendedName>
        <fullName evidence="4 13">Alpha-galactosidase</fullName>
        <ecNumber evidence="4 13">3.2.1.22</ecNumber>
    </recommendedName>
    <alternativeName>
        <fullName evidence="13">Melibiase</fullName>
    </alternativeName>
</protein>
<keyword evidence="11 13" id="KW-0326">Glycosidase</keyword>
<dbReference type="InterPro" id="IPR041233">
    <property type="entry name" value="Melibiase_C"/>
</dbReference>
<reference evidence="17 18" key="1">
    <citation type="journal article" date="2024" name="Nat. Commun.">
        <title>Phylogenomics reveals the evolutionary origins of lichenization in chlorophyte algae.</title>
        <authorList>
            <person name="Puginier C."/>
            <person name="Libourel C."/>
            <person name="Otte J."/>
            <person name="Skaloud P."/>
            <person name="Haon M."/>
            <person name="Grisel S."/>
            <person name="Petersen M."/>
            <person name="Berrin J.G."/>
            <person name="Delaux P.M."/>
            <person name="Dal Grande F."/>
            <person name="Keller J."/>
        </authorList>
    </citation>
    <scope>NUCLEOTIDE SEQUENCE [LARGE SCALE GENOMIC DNA]</scope>
    <source>
        <strain evidence="17 18">SAG 245.80</strain>
    </source>
</reference>
<keyword evidence="14" id="KW-0472">Membrane</keyword>
<dbReference type="GO" id="GO:0004557">
    <property type="term" value="F:alpha-galactosidase activity"/>
    <property type="evidence" value="ECO:0007669"/>
    <property type="project" value="UniProtKB-EC"/>
</dbReference>
<keyword evidence="10" id="KW-0119">Carbohydrate metabolism</keyword>
<dbReference type="PRINTS" id="PR00740">
    <property type="entry name" value="GLHYDRLASE27"/>
</dbReference>
<keyword evidence="5" id="KW-0964">Secreted</keyword>
<dbReference type="Pfam" id="PF16499">
    <property type="entry name" value="Melibiase_2"/>
    <property type="match status" value="2"/>
</dbReference>
<name>A0AAW1QXT6_9CHLO</name>
<feature type="domain" description="Alpha galactosidase C-terminal" evidence="16">
    <location>
        <begin position="310"/>
        <end position="391"/>
    </location>
</feature>
<dbReference type="AlphaFoldDB" id="A0AAW1QXT6"/>
<dbReference type="Gene3D" id="2.60.40.1180">
    <property type="entry name" value="Golgi alpha-mannosidase II"/>
    <property type="match status" value="2"/>
</dbReference>
<evidence type="ECO:0000313" key="17">
    <source>
        <dbReference type="EMBL" id="KAK9826108.1"/>
    </source>
</evidence>
<evidence type="ECO:0000256" key="1">
    <source>
        <dbReference type="ARBA" id="ARBA00001255"/>
    </source>
</evidence>
<evidence type="ECO:0000256" key="9">
    <source>
        <dbReference type="ARBA" id="ARBA00023180"/>
    </source>
</evidence>
<feature type="chain" id="PRO_5043418821" description="Alpha-galactosidase" evidence="15">
    <location>
        <begin position="17"/>
        <end position="966"/>
    </location>
</feature>
<dbReference type="CDD" id="cd14792">
    <property type="entry name" value="GH27"/>
    <property type="match status" value="2"/>
</dbReference>
<evidence type="ECO:0000256" key="12">
    <source>
        <dbReference type="ARBA" id="ARBA00023326"/>
    </source>
</evidence>
<evidence type="ECO:0000256" key="4">
    <source>
        <dbReference type="ARBA" id="ARBA00012755"/>
    </source>
</evidence>
<evidence type="ECO:0000313" key="18">
    <source>
        <dbReference type="Proteomes" id="UP001445335"/>
    </source>
</evidence>
<gene>
    <name evidence="17" type="ORF">WJX81_004261</name>
</gene>
<evidence type="ECO:0000256" key="10">
    <source>
        <dbReference type="ARBA" id="ARBA00023277"/>
    </source>
</evidence>
<dbReference type="InterPro" id="IPR000111">
    <property type="entry name" value="Glyco_hydro_27/36_CS"/>
</dbReference>
<sequence>MPAWVLGFALLPLVAGLNDGLAVTPLLGWNSWNSFHDDVNETLIKETADLLVSTGLAGVGFDYLIIDDGWASRKRAVSGPIQHNTTRFPSGIATLADYVHGKGLKLGMYTDSGSMTCAKYSGSLGFEKEDAAQLAEWEIDLLKHDNCFSVPEKERSVQARYEDMRDALNATGRPIVFSVCEWGVSSPWLYGREVGHMWRTGKDISIAIEASWDGVMQNLDDTTGLSRFAGPGGWNDADMLAVGKPVGNRLSHTEQRAHFALWALIKSPLIIGADLRALSRETLLLLKSREVVAINQDPLGVAGDRVWKQGPKEVWAAPLKGGARAVILFNRHVASDDNFPATEMTVYWSNIGLPNDAQATVRDLFKERDLGVFTGSFSSVVDNHGVIVLRIATTRPTVGLEAWRPWICDPSVGDACVQDSEKEEMGRATQALQQEVGDEQARVTGLRQREAELQAAVARLEAQAAADADASAQRVHQVERLRAAEAEAAQRACSQAVDRKNLVVVLALGVASGCVLGFLAAAVFLQCSWAAAHLAAAAGAATLSPRFSGCQAVLFDEQRTESLGNGRRPRQRVAFHDEINETLIKETADLVVSLGLREAGYNFVNLDDGWAQRTRNGSQPIMYNETRFPNGIRALADYMHAKGLKLGIYSDSGNQTCAGYTASLGYEKEDAAQFAAWGVDLLKYDNCWTVSPEVMTVQARFEAMRDALNATGRAMLYCMCEWGVSSPWLYAQQVGNSWRTTQDISLNISASWAGILENLDANTGLARFAGPGAWNDADMLELGLPGGLYLTGNEATAHMALWSIIKSPLIFGADLRLMDNVTLGLLTAPELIAFNQDPLGVAGELVWKQGPTEVYACPLDGGSRAVVLFNRHVASDGKFGSHNITIFWKSIGLPPTEAATVRDVLLRKDLGSFTGTYTGPVSTHSVLALKITPLRRIQGADDWRPWICNKSIGMDCGLQRVSVKSV</sequence>
<keyword evidence="14" id="KW-1133">Transmembrane helix</keyword>
<dbReference type="InterPro" id="IPR013785">
    <property type="entry name" value="Aldolase_TIM"/>
</dbReference>
<keyword evidence="8 13" id="KW-1015">Disulfide bond</keyword>
<comment type="caution">
    <text evidence="17">The sequence shown here is derived from an EMBL/GenBank/DDBJ whole genome shotgun (WGS) entry which is preliminary data.</text>
</comment>
<dbReference type="PANTHER" id="PTHR11452">
    <property type="entry name" value="ALPHA-GALACTOSIDASE/ALPHA-N-ACETYLGALACTOSAMINIDASE"/>
    <property type="match status" value="1"/>
</dbReference>
<dbReference type="FunFam" id="3.20.20.70:FF:000197">
    <property type="entry name" value="Alpha-galactosidase"/>
    <property type="match status" value="1"/>
</dbReference>
<dbReference type="Proteomes" id="UP001445335">
    <property type="component" value="Unassembled WGS sequence"/>
</dbReference>
<evidence type="ECO:0000256" key="7">
    <source>
        <dbReference type="ARBA" id="ARBA00022801"/>
    </source>
</evidence>
<dbReference type="FunFam" id="2.60.40.1180:FF:000008">
    <property type="entry name" value="Alpha-galactosidase"/>
    <property type="match status" value="1"/>
</dbReference>
<comment type="catalytic activity">
    <reaction evidence="1 13">
        <text>Hydrolysis of terminal, non-reducing alpha-D-galactose residues in alpha-D-galactosides, including galactose oligosaccharides, galactomannans and galactolipids.</text>
        <dbReference type="EC" id="3.2.1.22"/>
    </reaction>
</comment>
<evidence type="ECO:0000256" key="8">
    <source>
        <dbReference type="ARBA" id="ARBA00023157"/>
    </source>
</evidence>
<keyword evidence="9" id="KW-0325">Glycoprotein</keyword>
<evidence type="ECO:0000256" key="14">
    <source>
        <dbReference type="SAM" id="Phobius"/>
    </source>
</evidence>
<dbReference type="InterPro" id="IPR013780">
    <property type="entry name" value="Glyco_hydro_b"/>
</dbReference>
<evidence type="ECO:0000256" key="15">
    <source>
        <dbReference type="SAM" id="SignalP"/>
    </source>
</evidence>
<dbReference type="Pfam" id="PF17801">
    <property type="entry name" value="Melibiase_C"/>
    <property type="match status" value="2"/>
</dbReference>
<dbReference type="Gene3D" id="3.20.20.70">
    <property type="entry name" value="Aldolase class I"/>
    <property type="match status" value="2"/>
</dbReference>
<dbReference type="InterPro" id="IPR002241">
    <property type="entry name" value="Glyco_hydro_27"/>
</dbReference>
<feature type="signal peptide" evidence="15">
    <location>
        <begin position="1"/>
        <end position="16"/>
    </location>
</feature>
<keyword evidence="7 13" id="KW-0378">Hydrolase</keyword>
<keyword evidence="14" id="KW-0812">Transmembrane</keyword>
<dbReference type="InterPro" id="IPR017853">
    <property type="entry name" value="GH"/>
</dbReference>
<evidence type="ECO:0000256" key="11">
    <source>
        <dbReference type="ARBA" id="ARBA00023295"/>
    </source>
</evidence>
<keyword evidence="6 15" id="KW-0732">Signal</keyword>
<feature type="transmembrane region" description="Helical" evidence="14">
    <location>
        <begin position="502"/>
        <end position="525"/>
    </location>
</feature>
<accession>A0AAW1QXT6</accession>